<comment type="similarity">
    <text evidence="2">Belongs to the PC-esterase family. TBL subfamily.</text>
</comment>
<dbReference type="Pfam" id="PF13839">
    <property type="entry name" value="PC-Esterase"/>
    <property type="match status" value="1"/>
</dbReference>
<feature type="domain" description="Trichome birefringence-like N-terminal" evidence="10">
    <location>
        <begin position="103"/>
        <end position="155"/>
    </location>
</feature>
<keyword evidence="6 8" id="KW-0472">Membrane</keyword>
<evidence type="ECO:0000256" key="7">
    <source>
        <dbReference type="SAM" id="MobiDB-lite"/>
    </source>
</evidence>
<comment type="caution">
    <text evidence="11">The sequence shown here is derived from an EMBL/GenBank/DDBJ whole genome shotgun (WGS) entry which is preliminary data.</text>
</comment>
<dbReference type="PANTHER" id="PTHR32285:SF28">
    <property type="entry name" value="XYLOGLUCAN O-ACETYLTRANSFERASE 2"/>
    <property type="match status" value="1"/>
</dbReference>
<feature type="domain" description="Trichome birefringence-like C-terminal" evidence="9">
    <location>
        <begin position="156"/>
        <end position="442"/>
    </location>
</feature>
<sequence length="450" mass="51458">MTIGVKASPLFNPALQRSERSVVGKRITRFSIWAISATAAFTFFVLYFSQPNTSDVVAVVVAPQKKLLQPPPHRDDHQYPPPIPNIPPPPPKEEEEKEEEEVECEVWKGAWVWDRRGPSYTNSSCLTIPDSKNCGKHGREDTEFLHWRWKPEGCDLPRFDASAFLEVVRGKKMAFVGDSVARNQMESLLCLLSQAESPTDIYKDEEDRFRTWYFPSHDFTLLVLWTKFLVVGVERVVNGSNTGVFDVHLDQIDTQWTQDLHLYDYVVVSDGHWFFRKLYLHQKNTLVGCVFCSEPNVTEVGLSFAFTHVFRAALKYILECDECGRLVTLVRTFSPAHFEAGTWNDGGRCNRTRPYRGREVRSGGTEWDISRAQVAEVVRAREEGRGKGRKFGVLDVTKAMMMRPDGHPNSHWNNQGMEGYNDCVHWCLPGPIDAWNDLLLAMVKKEKSLN</sequence>
<gene>
    <name evidence="11" type="ORF">H6P81_011939</name>
</gene>
<reference evidence="11 12" key="1">
    <citation type="submission" date="2021-07" db="EMBL/GenBank/DDBJ databases">
        <title>The Aristolochia fimbriata genome: insights into angiosperm evolution, floral development and chemical biosynthesis.</title>
        <authorList>
            <person name="Jiao Y."/>
        </authorList>
    </citation>
    <scope>NUCLEOTIDE SEQUENCE [LARGE SCALE GENOMIC DNA]</scope>
    <source>
        <strain evidence="11">IBCAS-2021</strain>
        <tissue evidence="11">Leaf</tissue>
    </source>
</reference>
<evidence type="ECO:0000256" key="1">
    <source>
        <dbReference type="ARBA" id="ARBA00004167"/>
    </source>
</evidence>
<evidence type="ECO:0000256" key="5">
    <source>
        <dbReference type="ARBA" id="ARBA00022989"/>
    </source>
</evidence>
<name>A0AAV7ED87_ARIFI</name>
<feature type="transmembrane region" description="Helical" evidence="8">
    <location>
        <begin position="30"/>
        <end position="48"/>
    </location>
</feature>
<proteinExistence type="inferred from homology"/>
<dbReference type="InterPro" id="IPR025846">
    <property type="entry name" value="TBL_N"/>
</dbReference>
<dbReference type="Pfam" id="PF14416">
    <property type="entry name" value="PMR5N"/>
    <property type="match status" value="1"/>
</dbReference>
<evidence type="ECO:0000256" key="4">
    <source>
        <dbReference type="ARBA" id="ARBA00022968"/>
    </source>
</evidence>
<dbReference type="InterPro" id="IPR026057">
    <property type="entry name" value="TBL_C"/>
</dbReference>
<evidence type="ECO:0000259" key="10">
    <source>
        <dbReference type="Pfam" id="PF14416"/>
    </source>
</evidence>
<keyword evidence="5 8" id="KW-1133">Transmembrane helix</keyword>
<protein>
    <recommendedName>
        <fullName evidence="13">Trichome birefringence-like N-terminal domain-containing protein</fullName>
    </recommendedName>
</protein>
<evidence type="ECO:0000256" key="2">
    <source>
        <dbReference type="ARBA" id="ARBA00007727"/>
    </source>
</evidence>
<dbReference type="Proteomes" id="UP000825729">
    <property type="component" value="Unassembled WGS sequence"/>
</dbReference>
<dbReference type="EMBL" id="JAINDJ010000005">
    <property type="protein sequence ID" value="KAG9445811.1"/>
    <property type="molecule type" value="Genomic_DNA"/>
</dbReference>
<evidence type="ECO:0000313" key="12">
    <source>
        <dbReference type="Proteomes" id="UP000825729"/>
    </source>
</evidence>
<evidence type="ECO:0000256" key="3">
    <source>
        <dbReference type="ARBA" id="ARBA00022692"/>
    </source>
</evidence>
<dbReference type="GO" id="GO:0016020">
    <property type="term" value="C:membrane"/>
    <property type="evidence" value="ECO:0007669"/>
    <property type="project" value="UniProtKB-SubCell"/>
</dbReference>
<dbReference type="GO" id="GO:0016413">
    <property type="term" value="F:O-acetyltransferase activity"/>
    <property type="evidence" value="ECO:0007669"/>
    <property type="project" value="InterPro"/>
</dbReference>
<accession>A0AAV7ED87</accession>
<evidence type="ECO:0000256" key="8">
    <source>
        <dbReference type="SAM" id="Phobius"/>
    </source>
</evidence>
<dbReference type="InterPro" id="IPR029962">
    <property type="entry name" value="TBL"/>
</dbReference>
<feature type="compositionally biased region" description="Pro residues" evidence="7">
    <location>
        <begin position="79"/>
        <end position="90"/>
    </location>
</feature>
<feature type="region of interest" description="Disordered" evidence="7">
    <location>
        <begin position="68"/>
        <end position="98"/>
    </location>
</feature>
<keyword evidence="4" id="KW-0735">Signal-anchor</keyword>
<evidence type="ECO:0008006" key="13">
    <source>
        <dbReference type="Google" id="ProtNLM"/>
    </source>
</evidence>
<keyword evidence="12" id="KW-1185">Reference proteome</keyword>
<evidence type="ECO:0000256" key="6">
    <source>
        <dbReference type="ARBA" id="ARBA00023136"/>
    </source>
</evidence>
<comment type="subcellular location">
    <subcellularLocation>
        <location evidence="1">Membrane</location>
        <topology evidence="1">Single-pass membrane protein</topology>
    </subcellularLocation>
</comment>
<dbReference type="AlphaFoldDB" id="A0AAV7ED87"/>
<dbReference type="PANTHER" id="PTHR32285">
    <property type="entry name" value="PROTEIN TRICHOME BIREFRINGENCE-LIKE 9-RELATED"/>
    <property type="match status" value="1"/>
</dbReference>
<evidence type="ECO:0000259" key="9">
    <source>
        <dbReference type="Pfam" id="PF13839"/>
    </source>
</evidence>
<organism evidence="11 12">
    <name type="scientific">Aristolochia fimbriata</name>
    <name type="common">White veined hardy Dutchman's pipe vine</name>
    <dbReference type="NCBI Taxonomy" id="158543"/>
    <lineage>
        <taxon>Eukaryota</taxon>
        <taxon>Viridiplantae</taxon>
        <taxon>Streptophyta</taxon>
        <taxon>Embryophyta</taxon>
        <taxon>Tracheophyta</taxon>
        <taxon>Spermatophyta</taxon>
        <taxon>Magnoliopsida</taxon>
        <taxon>Magnoliidae</taxon>
        <taxon>Piperales</taxon>
        <taxon>Aristolochiaceae</taxon>
        <taxon>Aristolochia</taxon>
    </lineage>
</organism>
<evidence type="ECO:0000313" key="11">
    <source>
        <dbReference type="EMBL" id="KAG9445811.1"/>
    </source>
</evidence>
<keyword evidence="3 8" id="KW-0812">Transmembrane</keyword>
<dbReference type="GO" id="GO:0005794">
    <property type="term" value="C:Golgi apparatus"/>
    <property type="evidence" value="ECO:0007669"/>
    <property type="project" value="TreeGrafter"/>
</dbReference>